<evidence type="ECO:0000313" key="1">
    <source>
        <dbReference type="EMBL" id="CAF5086652.1"/>
    </source>
</evidence>
<comment type="caution">
    <text evidence="1">The sequence shown here is derived from an EMBL/GenBank/DDBJ whole genome shotgun (WGS) entry which is preliminary data.</text>
</comment>
<gene>
    <name evidence="1" type="ORF">GIL414_LOCUS62009</name>
</gene>
<dbReference type="EMBL" id="CAJOBJ010246807">
    <property type="protein sequence ID" value="CAF5086652.1"/>
    <property type="molecule type" value="Genomic_DNA"/>
</dbReference>
<protein>
    <submittedName>
        <fullName evidence="1">Uncharacterized protein</fullName>
    </submittedName>
</protein>
<organism evidence="1 2">
    <name type="scientific">Rotaria magnacalcarata</name>
    <dbReference type="NCBI Taxonomy" id="392030"/>
    <lineage>
        <taxon>Eukaryota</taxon>
        <taxon>Metazoa</taxon>
        <taxon>Spiralia</taxon>
        <taxon>Gnathifera</taxon>
        <taxon>Rotifera</taxon>
        <taxon>Eurotatoria</taxon>
        <taxon>Bdelloidea</taxon>
        <taxon>Philodinida</taxon>
        <taxon>Philodinidae</taxon>
        <taxon>Rotaria</taxon>
    </lineage>
</organism>
<reference evidence="1" key="1">
    <citation type="submission" date="2021-02" db="EMBL/GenBank/DDBJ databases">
        <authorList>
            <person name="Nowell W R."/>
        </authorList>
    </citation>
    <scope>NUCLEOTIDE SEQUENCE</scope>
</reference>
<proteinExistence type="predicted"/>
<dbReference type="Proteomes" id="UP000681720">
    <property type="component" value="Unassembled WGS sequence"/>
</dbReference>
<name>A0A8S3EUW3_9BILA</name>
<dbReference type="AlphaFoldDB" id="A0A8S3EUW3"/>
<feature type="non-terminal residue" evidence="1">
    <location>
        <position position="39"/>
    </location>
</feature>
<accession>A0A8S3EUW3</accession>
<sequence length="39" mass="4348">MKERVLNELTPIGIIYEEEMAKAPLSTASVALFPTNQEI</sequence>
<evidence type="ECO:0000313" key="2">
    <source>
        <dbReference type="Proteomes" id="UP000681720"/>
    </source>
</evidence>